<dbReference type="GO" id="GO:0016884">
    <property type="term" value="F:carbon-nitrogen ligase activity, with glutamine as amido-N-donor"/>
    <property type="evidence" value="ECO:0007669"/>
    <property type="project" value="InterPro"/>
</dbReference>
<dbReference type="GO" id="GO:0016740">
    <property type="term" value="F:transferase activity"/>
    <property type="evidence" value="ECO:0007669"/>
    <property type="project" value="UniProtKB-KW"/>
</dbReference>
<dbReference type="EMBL" id="PEZI01000039">
    <property type="protein sequence ID" value="PIS14582.1"/>
    <property type="molecule type" value="Genomic_DNA"/>
</dbReference>
<proteinExistence type="predicted"/>
<name>A0A2H0WPJ3_9BACT</name>
<organism evidence="1 2">
    <name type="scientific">Candidatus Shapirobacteria bacterium CG09_land_8_20_14_0_10_39_12</name>
    <dbReference type="NCBI Taxonomy" id="1974885"/>
    <lineage>
        <taxon>Bacteria</taxon>
        <taxon>Candidatus Shapironibacteriota</taxon>
    </lineage>
</organism>
<dbReference type="AlphaFoldDB" id="A0A2H0WPJ3"/>
<keyword evidence="1" id="KW-0808">Transferase</keyword>
<dbReference type="Proteomes" id="UP000230775">
    <property type="component" value="Unassembled WGS sequence"/>
</dbReference>
<evidence type="ECO:0000313" key="2">
    <source>
        <dbReference type="Proteomes" id="UP000230775"/>
    </source>
</evidence>
<gene>
    <name evidence="1" type="ORF">COT64_01885</name>
</gene>
<dbReference type="InterPro" id="IPR019004">
    <property type="entry name" value="YqeY/Aim41"/>
</dbReference>
<dbReference type="PANTHER" id="PTHR28055">
    <property type="entry name" value="ALTERED INHERITANCE OF MITOCHONDRIA PROTEIN 41, MITOCHONDRIAL"/>
    <property type="match status" value="1"/>
</dbReference>
<dbReference type="InterPro" id="IPR003789">
    <property type="entry name" value="Asn/Gln_tRNA_amidoTrase-B-like"/>
</dbReference>
<dbReference type="Pfam" id="PF09424">
    <property type="entry name" value="YqeY"/>
    <property type="match status" value="1"/>
</dbReference>
<dbReference type="Gene3D" id="1.10.10.410">
    <property type="match status" value="1"/>
</dbReference>
<dbReference type="PANTHER" id="PTHR28055:SF1">
    <property type="entry name" value="ALTERED INHERITANCE OF MITOCHONDRIA PROTEIN 41, MITOCHONDRIAL"/>
    <property type="match status" value="1"/>
</dbReference>
<protein>
    <submittedName>
        <fullName evidence="1">Aspartyl-tRNA amidotransferase</fullName>
    </submittedName>
</protein>
<dbReference type="SUPFAM" id="SSF89095">
    <property type="entry name" value="GatB/YqeY motif"/>
    <property type="match status" value="1"/>
</dbReference>
<dbReference type="InterPro" id="IPR023168">
    <property type="entry name" value="GatB_Yqey_C_2"/>
</dbReference>
<comment type="caution">
    <text evidence="1">The sequence shown here is derived from an EMBL/GenBank/DDBJ whole genome shotgun (WGS) entry which is preliminary data.</text>
</comment>
<dbReference type="InterPro" id="IPR042184">
    <property type="entry name" value="YqeY/Aim41_N"/>
</dbReference>
<accession>A0A2H0WPJ3</accession>
<evidence type="ECO:0000313" key="1">
    <source>
        <dbReference type="EMBL" id="PIS14582.1"/>
    </source>
</evidence>
<reference evidence="2" key="1">
    <citation type="submission" date="2017-09" db="EMBL/GenBank/DDBJ databases">
        <title>Depth-based differentiation of microbial function through sediment-hosted aquifers and enrichment of novel symbionts in the deep terrestrial subsurface.</title>
        <authorList>
            <person name="Probst A.J."/>
            <person name="Ladd B."/>
            <person name="Jarett J.K."/>
            <person name="Geller-Mcgrath D.E."/>
            <person name="Sieber C.M.K."/>
            <person name="Emerson J.B."/>
            <person name="Anantharaman K."/>
            <person name="Thomas B.C."/>
            <person name="Malmstrom R."/>
            <person name="Stieglmeier M."/>
            <person name="Klingl A."/>
            <person name="Woyke T."/>
            <person name="Ryan C.M."/>
            <person name="Banfield J.F."/>
        </authorList>
    </citation>
    <scope>NUCLEOTIDE SEQUENCE [LARGE SCALE GENOMIC DNA]</scope>
</reference>
<dbReference type="Gene3D" id="1.10.1510.10">
    <property type="entry name" value="Uncharacterised protein YqeY/AIM41 PF09424, N-terminal domain"/>
    <property type="match status" value="1"/>
</dbReference>
<sequence>MLKQQIEQEIKKALKAGESLKLSTLRMLLAAIQNEEIAKQKQLTDEDILPVVQRQIKQHRESIEAFTKGNRIELAQKEKDELEILNKFLPQQMNEEEIKKTVAEVLAGLPESDKSNFGKVMGAIMAKIKGKADGGLVGRLVKDQIG</sequence>